<sequence length="327" mass="36556">MIQARGVLRLAFPAEFRIHGVDPLPPEVSAADNTAASQSQALNNWATWPTLFHHRNQRRQEKNQTPMETSQKQLILPSETEHPPAHVNTEEQVIRQVAQVESRRLVHLARSKSKRPFDDFSTLQGLSNSSFTNLVLAHGVPRQIQDQEISPLAKRLKPFTVSEAALAEEEAELAAETGETHISIQRIRFLVSTISTEYSVIGADSVGASGGIAFLVHQSVMIEEGQDVSSKFIWRSFRLNGGLFHVVGIHGPNDAPDRILFWEQVMETLPDVPFMLVVDFNNVEVAADSSSRMNRMSPDEMTAFLRLCGAFNLFDVRMLARQKIGPR</sequence>
<reference evidence="1 2" key="1">
    <citation type="submission" date="2024-09" db="EMBL/GenBank/DDBJ databases">
        <title>Chromosome-scale assembly of Riccia sorocarpa.</title>
        <authorList>
            <person name="Paukszto L."/>
        </authorList>
    </citation>
    <scope>NUCLEOTIDE SEQUENCE [LARGE SCALE GENOMIC DNA]</scope>
    <source>
        <strain evidence="1">LP-2024</strain>
        <tissue evidence="1">Aerial parts of the thallus</tissue>
    </source>
</reference>
<proteinExistence type="predicted"/>
<dbReference type="Gene3D" id="3.60.10.10">
    <property type="entry name" value="Endonuclease/exonuclease/phosphatase"/>
    <property type="match status" value="1"/>
</dbReference>
<protein>
    <submittedName>
        <fullName evidence="1">Uncharacterized protein</fullName>
    </submittedName>
</protein>
<dbReference type="AlphaFoldDB" id="A0ABD3GYR2"/>
<evidence type="ECO:0000313" key="1">
    <source>
        <dbReference type="EMBL" id="KAL3683302.1"/>
    </source>
</evidence>
<gene>
    <name evidence="1" type="ORF">R1sor_001324</name>
</gene>
<organism evidence="1 2">
    <name type="scientific">Riccia sorocarpa</name>
    <dbReference type="NCBI Taxonomy" id="122646"/>
    <lineage>
        <taxon>Eukaryota</taxon>
        <taxon>Viridiplantae</taxon>
        <taxon>Streptophyta</taxon>
        <taxon>Embryophyta</taxon>
        <taxon>Marchantiophyta</taxon>
        <taxon>Marchantiopsida</taxon>
        <taxon>Marchantiidae</taxon>
        <taxon>Marchantiales</taxon>
        <taxon>Ricciaceae</taxon>
        <taxon>Riccia</taxon>
    </lineage>
</organism>
<dbReference type="Proteomes" id="UP001633002">
    <property type="component" value="Unassembled WGS sequence"/>
</dbReference>
<dbReference type="SUPFAM" id="SSF56219">
    <property type="entry name" value="DNase I-like"/>
    <property type="match status" value="1"/>
</dbReference>
<comment type="caution">
    <text evidence="1">The sequence shown here is derived from an EMBL/GenBank/DDBJ whole genome shotgun (WGS) entry which is preliminary data.</text>
</comment>
<dbReference type="EMBL" id="JBJQOH010000006">
    <property type="protein sequence ID" value="KAL3683302.1"/>
    <property type="molecule type" value="Genomic_DNA"/>
</dbReference>
<dbReference type="InterPro" id="IPR036691">
    <property type="entry name" value="Endo/exonu/phosph_ase_sf"/>
</dbReference>
<keyword evidence="2" id="KW-1185">Reference proteome</keyword>
<evidence type="ECO:0000313" key="2">
    <source>
        <dbReference type="Proteomes" id="UP001633002"/>
    </source>
</evidence>
<accession>A0ABD3GYR2</accession>
<name>A0ABD3GYR2_9MARC</name>